<accession>A0A838BDI5</accession>
<dbReference type="Proteomes" id="UP000558284">
    <property type="component" value="Unassembled WGS sequence"/>
</dbReference>
<proteinExistence type="predicted"/>
<dbReference type="AlphaFoldDB" id="A0A838BDI5"/>
<sequence>MIVYGVLVISSLMLWLFHPTLFELLDAVAQLFDATARDREATGAPVPLADDMETFRMEAAPSEIGTTRVVPKPVQPSIRLALTASRDALA</sequence>
<name>A0A838BDI5_9HYPH</name>
<organism evidence="1 2">
    <name type="scientific">Mesorhizobium neociceri</name>
    <dbReference type="NCBI Taxonomy" id="1307853"/>
    <lineage>
        <taxon>Bacteria</taxon>
        <taxon>Pseudomonadati</taxon>
        <taxon>Pseudomonadota</taxon>
        <taxon>Alphaproteobacteria</taxon>
        <taxon>Hyphomicrobiales</taxon>
        <taxon>Phyllobacteriaceae</taxon>
        <taxon>Mesorhizobium</taxon>
    </lineage>
</organism>
<dbReference type="EMBL" id="JACDTY010000022">
    <property type="protein sequence ID" value="MBA1144323.1"/>
    <property type="molecule type" value="Genomic_DNA"/>
</dbReference>
<protein>
    <submittedName>
        <fullName evidence="1">Uncharacterized protein</fullName>
    </submittedName>
</protein>
<keyword evidence="2" id="KW-1185">Reference proteome</keyword>
<dbReference type="RefSeq" id="WP_181061269.1">
    <property type="nucleotide sequence ID" value="NZ_JACDTY010000022.1"/>
</dbReference>
<evidence type="ECO:0000313" key="2">
    <source>
        <dbReference type="Proteomes" id="UP000558284"/>
    </source>
</evidence>
<gene>
    <name evidence="1" type="ORF">H0241_29380</name>
</gene>
<comment type="caution">
    <text evidence="1">The sequence shown here is derived from an EMBL/GenBank/DDBJ whole genome shotgun (WGS) entry which is preliminary data.</text>
</comment>
<evidence type="ECO:0000313" key="1">
    <source>
        <dbReference type="EMBL" id="MBA1144323.1"/>
    </source>
</evidence>
<reference evidence="1 2" key="1">
    <citation type="submission" date="2020-07" db="EMBL/GenBank/DDBJ databases">
        <title>Definition of the novel symbiovar canariense within Mesorhizobium novociceri, a new species of genus Mesorhizobium nodulating Cicer canariense in the Caldera de Taburiente National Park (La Palma, Canary Islands).</title>
        <authorList>
            <person name="Leon-Barrios M."/>
            <person name="Perez-Yepez J."/>
            <person name="Flores-Felix J.D."/>
            <person name="Ramirez-Baena M.H."/>
            <person name="Pulido-Suarez L."/>
            <person name="Igual J.M."/>
            <person name="Velazquez E."/>
            <person name="Peix A."/>
        </authorList>
    </citation>
    <scope>NUCLEOTIDE SEQUENCE [LARGE SCALE GENOMIC DNA]</scope>
    <source>
        <strain evidence="1 2">CCANP35</strain>
    </source>
</reference>